<name>A0A7J0EMJ2_9ERIC</name>
<dbReference type="EMBL" id="BJWL01000005">
    <property type="protein sequence ID" value="GFY87209.1"/>
    <property type="molecule type" value="Genomic_DNA"/>
</dbReference>
<dbReference type="Proteomes" id="UP000585474">
    <property type="component" value="Unassembled WGS sequence"/>
</dbReference>
<evidence type="ECO:0000313" key="2">
    <source>
        <dbReference type="Proteomes" id="UP000585474"/>
    </source>
</evidence>
<evidence type="ECO:0000313" key="1">
    <source>
        <dbReference type="EMBL" id="GFY87209.1"/>
    </source>
</evidence>
<accession>A0A7J0EMJ2</accession>
<sequence length="112" mass="11670">MAEASAELSLLSNLDSLLRLSSVQSRPKTTVVRAEAIVSAELSLLSKLGAITALELGCGATTSVNPKGCQEIEGDLHVSVLPDSPHAQIETSAVDDELLVKPAGLVAYSLTW</sequence>
<dbReference type="AlphaFoldDB" id="A0A7J0EMJ2"/>
<comment type="caution">
    <text evidence="1">The sequence shown here is derived from an EMBL/GenBank/DDBJ whole genome shotgun (WGS) entry which is preliminary data.</text>
</comment>
<gene>
    <name evidence="1" type="ORF">Acr_05g0008480</name>
</gene>
<organism evidence="1 2">
    <name type="scientific">Actinidia rufa</name>
    <dbReference type="NCBI Taxonomy" id="165716"/>
    <lineage>
        <taxon>Eukaryota</taxon>
        <taxon>Viridiplantae</taxon>
        <taxon>Streptophyta</taxon>
        <taxon>Embryophyta</taxon>
        <taxon>Tracheophyta</taxon>
        <taxon>Spermatophyta</taxon>
        <taxon>Magnoliopsida</taxon>
        <taxon>eudicotyledons</taxon>
        <taxon>Gunneridae</taxon>
        <taxon>Pentapetalae</taxon>
        <taxon>asterids</taxon>
        <taxon>Ericales</taxon>
        <taxon>Actinidiaceae</taxon>
        <taxon>Actinidia</taxon>
    </lineage>
</organism>
<proteinExistence type="predicted"/>
<reference evidence="1 2" key="1">
    <citation type="submission" date="2019-07" db="EMBL/GenBank/DDBJ databases">
        <title>De Novo Assembly of kiwifruit Actinidia rufa.</title>
        <authorList>
            <person name="Sugita-Konishi S."/>
            <person name="Sato K."/>
            <person name="Mori E."/>
            <person name="Abe Y."/>
            <person name="Kisaki G."/>
            <person name="Hamano K."/>
            <person name="Suezawa K."/>
            <person name="Otani M."/>
            <person name="Fukuda T."/>
            <person name="Manabe T."/>
            <person name="Gomi K."/>
            <person name="Tabuchi M."/>
            <person name="Akimitsu K."/>
            <person name="Kataoka I."/>
        </authorList>
    </citation>
    <scope>NUCLEOTIDE SEQUENCE [LARGE SCALE GENOMIC DNA]</scope>
    <source>
        <strain evidence="2">cv. Fuchu</strain>
    </source>
</reference>
<keyword evidence="2" id="KW-1185">Reference proteome</keyword>
<protein>
    <submittedName>
        <fullName evidence="1">Uncharacterized protein</fullName>
    </submittedName>
</protein>